<dbReference type="InterPro" id="IPR045113">
    <property type="entry name" value="Rpb7-like"/>
</dbReference>
<comment type="caution">
    <text evidence="7">The sequence shown here is derived from an EMBL/GenBank/DDBJ whole genome shotgun (WGS) entry which is preliminary data.</text>
</comment>
<keyword evidence="8" id="KW-1185">Reference proteome</keyword>
<evidence type="ECO:0000256" key="2">
    <source>
        <dbReference type="ARBA" id="ARBA00022478"/>
    </source>
</evidence>
<dbReference type="PANTHER" id="PTHR12709">
    <property type="entry name" value="DNA-DIRECTED RNA POLYMERASE II, III"/>
    <property type="match status" value="1"/>
</dbReference>
<keyword evidence="2" id="KW-0240">DNA-directed RNA polymerase</keyword>
<dbReference type="InterPro" id="IPR036898">
    <property type="entry name" value="RNA_pol_Rpb7-like_N_sf"/>
</dbReference>
<dbReference type="Gene3D" id="3.30.1490.120">
    <property type="entry name" value="RNA polymerase Rpb7-like, N-terminal domain"/>
    <property type="match status" value="1"/>
</dbReference>
<comment type="subcellular location">
    <subcellularLocation>
        <location evidence="1">Nucleus</location>
    </subcellularLocation>
</comment>
<dbReference type="GO" id="GO:0005736">
    <property type="term" value="C:RNA polymerase I complex"/>
    <property type="evidence" value="ECO:0007669"/>
    <property type="project" value="TreeGrafter"/>
</dbReference>
<keyword evidence="3" id="KW-0804">Transcription</keyword>
<evidence type="ECO:0000256" key="4">
    <source>
        <dbReference type="ARBA" id="ARBA00023242"/>
    </source>
</evidence>
<dbReference type="Proteomes" id="UP000823399">
    <property type="component" value="Unassembled WGS sequence"/>
</dbReference>
<evidence type="ECO:0000313" key="8">
    <source>
        <dbReference type="Proteomes" id="UP000823399"/>
    </source>
</evidence>
<sequence length="285" mass="31157">MTTSLGLSLPASGHKKRKHRASDANHDVPRKKKKEKLKQDTGKLPTEPSTSEFRVTKATITLSVPPVFASNLRTGVEEMLDSMIMRYIPSLCGVLLAHSNLHFLSPTASINADCPFAICNVTFDATVWSPSIAMKLIGKIIMYSPDHVSLLLHRTFNVSIPRHHIPQDVWEFEYGPAENDPEYGEGAVGSPVDKEEDAGMKDGDAEKIDAEKTEDEAVPEASGQWVHRLTGTKLGGTDGYLEFTVIGKTVANEMLSLQGSIQSDPFSEEHSTTQSGKSSHKKGDK</sequence>
<proteinExistence type="predicted"/>
<dbReference type="GeneID" id="64706777"/>
<dbReference type="EMBL" id="JABBWM010000018">
    <property type="protein sequence ID" value="KAG2111187.1"/>
    <property type="molecule type" value="Genomic_DNA"/>
</dbReference>
<evidence type="ECO:0000256" key="5">
    <source>
        <dbReference type="SAM" id="MobiDB-lite"/>
    </source>
</evidence>
<dbReference type="Pfam" id="PF17875">
    <property type="entry name" value="RPA43_OB"/>
    <property type="match status" value="1"/>
</dbReference>
<dbReference type="Gene3D" id="2.40.50.1060">
    <property type="match status" value="1"/>
</dbReference>
<dbReference type="OrthoDB" id="10250504at2759"/>
<evidence type="ECO:0000256" key="3">
    <source>
        <dbReference type="ARBA" id="ARBA00023163"/>
    </source>
</evidence>
<gene>
    <name evidence="7" type="ORF">F5147DRAFT_99201</name>
</gene>
<feature type="region of interest" description="Disordered" evidence="5">
    <location>
        <begin position="1"/>
        <end position="50"/>
    </location>
</feature>
<dbReference type="PANTHER" id="PTHR12709:SF5">
    <property type="entry name" value="DNA-DIRECTED RNA POLYMERASE I SUBUNIT RPA43"/>
    <property type="match status" value="1"/>
</dbReference>
<evidence type="ECO:0000256" key="1">
    <source>
        <dbReference type="ARBA" id="ARBA00004123"/>
    </source>
</evidence>
<dbReference type="GO" id="GO:0006352">
    <property type="term" value="P:DNA-templated transcription initiation"/>
    <property type="evidence" value="ECO:0007669"/>
    <property type="project" value="InterPro"/>
</dbReference>
<keyword evidence="4" id="KW-0539">Nucleus</keyword>
<accession>A0A9P7F973</accession>
<reference evidence="7" key="1">
    <citation type="journal article" date="2020" name="New Phytol.">
        <title>Comparative genomics reveals dynamic genome evolution in host specialist ectomycorrhizal fungi.</title>
        <authorList>
            <person name="Lofgren L.A."/>
            <person name="Nguyen N.H."/>
            <person name="Vilgalys R."/>
            <person name="Ruytinx J."/>
            <person name="Liao H.L."/>
            <person name="Branco S."/>
            <person name="Kuo A."/>
            <person name="LaButti K."/>
            <person name="Lipzen A."/>
            <person name="Andreopoulos W."/>
            <person name="Pangilinan J."/>
            <person name="Riley R."/>
            <person name="Hundley H."/>
            <person name="Na H."/>
            <person name="Barry K."/>
            <person name="Grigoriev I.V."/>
            <person name="Stajich J.E."/>
            <person name="Kennedy P.G."/>
        </authorList>
    </citation>
    <scope>NUCLEOTIDE SEQUENCE</scope>
    <source>
        <strain evidence="7">FC423</strain>
    </source>
</reference>
<dbReference type="CDD" id="cd04328">
    <property type="entry name" value="RNAP_I_Rpa43_N"/>
    <property type="match status" value="1"/>
</dbReference>
<dbReference type="RefSeq" id="XP_041294546.1">
    <property type="nucleotide sequence ID" value="XM_041444518.1"/>
</dbReference>
<dbReference type="InterPro" id="IPR041901">
    <property type="entry name" value="RNAP_I_Rpa43_N"/>
</dbReference>
<dbReference type="InterPro" id="IPR041178">
    <property type="entry name" value="RPA43_OB"/>
</dbReference>
<organism evidence="7 8">
    <name type="scientific">Suillus discolor</name>
    <dbReference type="NCBI Taxonomy" id="1912936"/>
    <lineage>
        <taxon>Eukaryota</taxon>
        <taxon>Fungi</taxon>
        <taxon>Dikarya</taxon>
        <taxon>Basidiomycota</taxon>
        <taxon>Agaricomycotina</taxon>
        <taxon>Agaricomycetes</taxon>
        <taxon>Agaricomycetidae</taxon>
        <taxon>Boletales</taxon>
        <taxon>Suillineae</taxon>
        <taxon>Suillaceae</taxon>
        <taxon>Suillus</taxon>
    </lineage>
</organism>
<dbReference type="AlphaFoldDB" id="A0A9P7F973"/>
<evidence type="ECO:0000259" key="6">
    <source>
        <dbReference type="Pfam" id="PF17875"/>
    </source>
</evidence>
<feature type="region of interest" description="Disordered" evidence="5">
    <location>
        <begin position="180"/>
        <end position="199"/>
    </location>
</feature>
<dbReference type="GO" id="GO:0006362">
    <property type="term" value="P:transcription elongation by RNA polymerase I"/>
    <property type="evidence" value="ECO:0007669"/>
    <property type="project" value="TreeGrafter"/>
</dbReference>
<feature type="domain" description="RPA43 OB" evidence="6">
    <location>
        <begin position="130"/>
        <end position="261"/>
    </location>
</feature>
<feature type="region of interest" description="Disordered" evidence="5">
    <location>
        <begin position="261"/>
        <end position="285"/>
    </location>
</feature>
<evidence type="ECO:0000313" key="7">
    <source>
        <dbReference type="EMBL" id="KAG2111187.1"/>
    </source>
</evidence>
<protein>
    <recommendedName>
        <fullName evidence="6">RPA43 OB domain-containing protein</fullName>
    </recommendedName>
</protein>
<name>A0A9P7F973_9AGAM</name>